<feature type="compositionally biased region" description="Basic and acidic residues" evidence="2">
    <location>
        <begin position="277"/>
        <end position="288"/>
    </location>
</feature>
<dbReference type="PANTHER" id="PTHR15885:SF1">
    <property type="entry name" value="COILED-COIL DOMAIN-CONTAINING PROTEIN 174"/>
    <property type="match status" value="1"/>
</dbReference>
<dbReference type="PANTHER" id="PTHR15885">
    <property type="entry name" value="COILED-COIL DOMAIN-CONTAINING PROTEIN 174"/>
    <property type="match status" value="1"/>
</dbReference>
<evidence type="ECO:0000313" key="4">
    <source>
        <dbReference type="Proteomes" id="UP000076727"/>
    </source>
</evidence>
<organism evidence="3 4">
    <name type="scientific">Daedalea quercina L-15889</name>
    <dbReference type="NCBI Taxonomy" id="1314783"/>
    <lineage>
        <taxon>Eukaryota</taxon>
        <taxon>Fungi</taxon>
        <taxon>Dikarya</taxon>
        <taxon>Basidiomycota</taxon>
        <taxon>Agaricomycotina</taxon>
        <taxon>Agaricomycetes</taxon>
        <taxon>Polyporales</taxon>
        <taxon>Fomitopsis</taxon>
    </lineage>
</organism>
<evidence type="ECO:0000313" key="3">
    <source>
        <dbReference type="EMBL" id="KZT73147.1"/>
    </source>
</evidence>
<reference evidence="3 4" key="1">
    <citation type="journal article" date="2016" name="Mol. Biol. Evol.">
        <title>Comparative Genomics of Early-Diverging Mushroom-Forming Fungi Provides Insights into the Origins of Lignocellulose Decay Capabilities.</title>
        <authorList>
            <person name="Nagy L.G."/>
            <person name="Riley R."/>
            <person name="Tritt A."/>
            <person name="Adam C."/>
            <person name="Daum C."/>
            <person name="Floudas D."/>
            <person name="Sun H."/>
            <person name="Yadav J.S."/>
            <person name="Pangilinan J."/>
            <person name="Larsson K.H."/>
            <person name="Matsuura K."/>
            <person name="Barry K."/>
            <person name="Labutti K."/>
            <person name="Kuo R."/>
            <person name="Ohm R.A."/>
            <person name="Bhattacharya S.S."/>
            <person name="Shirouzu T."/>
            <person name="Yoshinaga Y."/>
            <person name="Martin F.M."/>
            <person name="Grigoriev I.V."/>
            <person name="Hibbett D.S."/>
        </authorList>
    </citation>
    <scope>NUCLEOTIDE SEQUENCE [LARGE SCALE GENOMIC DNA]</scope>
    <source>
        <strain evidence="3 4">L-15889</strain>
    </source>
</reference>
<feature type="compositionally biased region" description="Basic and acidic residues" evidence="2">
    <location>
        <begin position="300"/>
        <end position="318"/>
    </location>
</feature>
<protein>
    <submittedName>
        <fullName evidence="3">Uncharacterized protein</fullName>
    </submittedName>
</protein>
<feature type="region of interest" description="Disordered" evidence="2">
    <location>
        <begin position="247"/>
        <end position="390"/>
    </location>
</feature>
<keyword evidence="4" id="KW-1185">Reference proteome</keyword>
<evidence type="ECO:0000256" key="2">
    <source>
        <dbReference type="SAM" id="MobiDB-lite"/>
    </source>
</evidence>
<dbReference type="Pfam" id="PF13300">
    <property type="entry name" value="DUF4078"/>
    <property type="match status" value="1"/>
</dbReference>
<feature type="compositionally biased region" description="Basic and acidic residues" evidence="2">
    <location>
        <begin position="247"/>
        <end position="269"/>
    </location>
</feature>
<dbReference type="OrthoDB" id="333551at2759"/>
<feature type="region of interest" description="Disordered" evidence="2">
    <location>
        <begin position="166"/>
        <end position="191"/>
    </location>
</feature>
<gene>
    <name evidence="3" type="ORF">DAEQUDRAFT_762499</name>
</gene>
<dbReference type="STRING" id="1314783.A0A165TAC0"/>
<feature type="region of interest" description="Disordered" evidence="2">
    <location>
        <begin position="126"/>
        <end position="151"/>
    </location>
</feature>
<keyword evidence="1" id="KW-0175">Coiled coil</keyword>
<feature type="compositionally biased region" description="Basic and acidic residues" evidence="2">
    <location>
        <begin position="166"/>
        <end position="180"/>
    </location>
</feature>
<proteinExistence type="predicted"/>
<dbReference type="InterPro" id="IPR025066">
    <property type="entry name" value="CCDC174-like"/>
</dbReference>
<accession>A0A165TAC0</accession>
<evidence type="ECO:0000256" key="1">
    <source>
        <dbReference type="ARBA" id="ARBA00023054"/>
    </source>
</evidence>
<dbReference type="EMBL" id="KV429038">
    <property type="protein sequence ID" value="KZT73147.1"/>
    <property type="molecule type" value="Genomic_DNA"/>
</dbReference>
<dbReference type="AlphaFoldDB" id="A0A165TAC0"/>
<dbReference type="Proteomes" id="UP000076727">
    <property type="component" value="Unassembled WGS sequence"/>
</dbReference>
<dbReference type="GO" id="GO:0005634">
    <property type="term" value="C:nucleus"/>
    <property type="evidence" value="ECO:0007669"/>
    <property type="project" value="TreeGrafter"/>
</dbReference>
<feature type="compositionally biased region" description="Low complexity" evidence="2">
    <location>
        <begin position="324"/>
        <end position="339"/>
    </location>
</feature>
<name>A0A165TAC0_9APHY</name>
<sequence length="405" mass="44750">MAPKNKAKAAGVSASSFFDLKAELAKQEEEFTKNKATGKATAIVGGVKRPDKKPTIWARQNAGVRARAARDIELEEISRPTLESARAVLERKAQVYEKLRKGKSGGLSEKQYESLLVDFDQKAMDHYESDSDDVDESLTVPKAPVREEDDPIVEYEDEFGRIRTGRRSEIPRHLLSKPEDEQAEKEDDPYVMYNPVNHFPVYEPSEDRVAAIEAEFAEENNPLNVHYDASQEVRAKGAGFYQFSADEETRRQQMEELRAARDETHRTRQETGAADAKPGEVEGMRDGGDSGEPVGVGKSRAMEKRKRELEERRRMLDAKRRKVAGAGAAAPEVEATSATDNGVTKPEAKKEAAVADPFTALEAQQSRPSAKNKGKAKAAPGDGSTDAADAFLAQLEQDMLNNVQK</sequence>